<proteinExistence type="predicted"/>
<organism evidence="1 2">
    <name type="scientific">Smallanthus sonchifolius</name>
    <dbReference type="NCBI Taxonomy" id="185202"/>
    <lineage>
        <taxon>Eukaryota</taxon>
        <taxon>Viridiplantae</taxon>
        <taxon>Streptophyta</taxon>
        <taxon>Embryophyta</taxon>
        <taxon>Tracheophyta</taxon>
        <taxon>Spermatophyta</taxon>
        <taxon>Magnoliopsida</taxon>
        <taxon>eudicotyledons</taxon>
        <taxon>Gunneridae</taxon>
        <taxon>Pentapetalae</taxon>
        <taxon>asterids</taxon>
        <taxon>campanulids</taxon>
        <taxon>Asterales</taxon>
        <taxon>Asteraceae</taxon>
        <taxon>Asteroideae</taxon>
        <taxon>Heliantheae alliance</taxon>
        <taxon>Millerieae</taxon>
        <taxon>Smallanthus</taxon>
    </lineage>
</organism>
<protein>
    <submittedName>
        <fullName evidence="1">Uncharacterized protein</fullName>
    </submittedName>
</protein>
<evidence type="ECO:0000313" key="2">
    <source>
        <dbReference type="Proteomes" id="UP001056120"/>
    </source>
</evidence>
<accession>A0ACB9CES7</accession>
<reference evidence="1 2" key="2">
    <citation type="journal article" date="2022" name="Mol. Ecol. Resour.">
        <title>The genomes of chicory, endive, great burdock and yacon provide insights into Asteraceae paleo-polyploidization history and plant inulin production.</title>
        <authorList>
            <person name="Fan W."/>
            <person name="Wang S."/>
            <person name="Wang H."/>
            <person name="Wang A."/>
            <person name="Jiang F."/>
            <person name="Liu H."/>
            <person name="Zhao H."/>
            <person name="Xu D."/>
            <person name="Zhang Y."/>
        </authorList>
    </citation>
    <scope>NUCLEOTIDE SEQUENCE [LARGE SCALE GENOMIC DNA]</scope>
    <source>
        <strain evidence="2">cv. Yunnan</strain>
        <tissue evidence="1">Leaves</tissue>
    </source>
</reference>
<dbReference type="EMBL" id="CM042038">
    <property type="protein sequence ID" value="KAI3732826.1"/>
    <property type="molecule type" value="Genomic_DNA"/>
</dbReference>
<dbReference type="Proteomes" id="UP001056120">
    <property type="component" value="Linkage Group LG21"/>
</dbReference>
<keyword evidence="2" id="KW-1185">Reference proteome</keyword>
<comment type="caution">
    <text evidence="1">The sequence shown here is derived from an EMBL/GenBank/DDBJ whole genome shotgun (WGS) entry which is preliminary data.</text>
</comment>
<gene>
    <name evidence="1" type="ORF">L1987_64035</name>
</gene>
<sequence>MKVNSHDNFQLMPCMYEMEKELTVYVTTVKLQNSQAKTYRKKIPTIKMNSSFDNAVGFRRVWIHYALTNEFQYFIEKSVHIECKWRIHASVKQDGITFQVKTFVEAHSCTQSNKGVNMLASQGWIASVIGD</sequence>
<reference evidence="2" key="1">
    <citation type="journal article" date="2022" name="Mol. Ecol. Resour.">
        <title>The genomes of chicory, endive, great burdock and yacon provide insights into Asteraceae palaeo-polyploidization history and plant inulin production.</title>
        <authorList>
            <person name="Fan W."/>
            <person name="Wang S."/>
            <person name="Wang H."/>
            <person name="Wang A."/>
            <person name="Jiang F."/>
            <person name="Liu H."/>
            <person name="Zhao H."/>
            <person name="Xu D."/>
            <person name="Zhang Y."/>
        </authorList>
    </citation>
    <scope>NUCLEOTIDE SEQUENCE [LARGE SCALE GENOMIC DNA]</scope>
    <source>
        <strain evidence="2">cv. Yunnan</strain>
    </source>
</reference>
<evidence type="ECO:0000313" key="1">
    <source>
        <dbReference type="EMBL" id="KAI3732826.1"/>
    </source>
</evidence>
<name>A0ACB9CES7_9ASTR</name>